<dbReference type="PANTHER" id="PTHR16861">
    <property type="entry name" value="GLYCOPROTEIN 38"/>
    <property type="match status" value="1"/>
</dbReference>
<proteinExistence type="predicted"/>
<dbReference type="AlphaFoldDB" id="W9YAF4"/>
<sequence>MRLHEMPSSLSTLLVTILLARPTSAAFFPELLQSFENLQNVQKRCQNPCGYWGQLCCETDEVCYTDANDQAQCGAGTVATTAAAGGQWEYYTTTYVQTDLKTVTATFSSYLPTSTKSCSYSLGESGCGNVCCLSGQYCQSSGVCVAVGGGSSGYYSSFYTVTTVITNTASAPLRPTSNSLVTVTSVASATTTQPFVTPVGTGGSIITGTTASSSGGLSGGAIAGIVIGVIAGILLLLLLCACLCFKGLIDGLLAIFGLGPRRRRRTTEEEVYVQRHRRNGGGGRTWFGQRPARSEVVEEKRKTGGIGTAGWVAAALGGLALFLGLKRRRDRREEQSNSGYGSSYYYSDYDISSES</sequence>
<keyword evidence="1" id="KW-1133">Transmembrane helix</keyword>
<feature type="transmembrane region" description="Helical" evidence="1">
    <location>
        <begin position="303"/>
        <end position="325"/>
    </location>
</feature>
<dbReference type="RefSeq" id="XP_007725689.1">
    <property type="nucleotide sequence ID" value="XM_007727499.1"/>
</dbReference>
<dbReference type="STRING" id="1182541.W9YAF4"/>
<dbReference type="PANTHER" id="PTHR16861:SF10">
    <property type="entry name" value="MID2 DOMAIN-CONTAINING PROTEIN"/>
    <property type="match status" value="1"/>
</dbReference>
<evidence type="ECO:0000256" key="2">
    <source>
        <dbReference type="SAM" id="SignalP"/>
    </source>
</evidence>
<organism evidence="3 4">
    <name type="scientific">Capronia coronata CBS 617.96</name>
    <dbReference type="NCBI Taxonomy" id="1182541"/>
    <lineage>
        <taxon>Eukaryota</taxon>
        <taxon>Fungi</taxon>
        <taxon>Dikarya</taxon>
        <taxon>Ascomycota</taxon>
        <taxon>Pezizomycotina</taxon>
        <taxon>Eurotiomycetes</taxon>
        <taxon>Chaetothyriomycetidae</taxon>
        <taxon>Chaetothyriales</taxon>
        <taxon>Herpotrichiellaceae</taxon>
        <taxon>Capronia</taxon>
    </lineage>
</organism>
<feature type="transmembrane region" description="Helical" evidence="1">
    <location>
        <begin position="222"/>
        <end position="255"/>
    </location>
</feature>
<dbReference type="GeneID" id="19161488"/>
<keyword evidence="4" id="KW-1185">Reference proteome</keyword>
<gene>
    <name evidence="3" type="ORF">A1O1_06621</name>
</gene>
<dbReference type="HOGENOM" id="CLU_043314_1_0_1"/>
<protein>
    <submittedName>
        <fullName evidence="3">Uncharacterized protein</fullName>
    </submittedName>
</protein>
<comment type="caution">
    <text evidence="3">The sequence shown here is derived from an EMBL/GenBank/DDBJ whole genome shotgun (WGS) entry which is preliminary data.</text>
</comment>
<keyword evidence="1" id="KW-0812">Transmembrane</keyword>
<accession>W9YAF4</accession>
<evidence type="ECO:0000313" key="4">
    <source>
        <dbReference type="Proteomes" id="UP000019484"/>
    </source>
</evidence>
<dbReference type="Proteomes" id="UP000019484">
    <property type="component" value="Unassembled WGS sequence"/>
</dbReference>
<dbReference type="OrthoDB" id="5425848at2759"/>
<feature type="signal peptide" evidence="2">
    <location>
        <begin position="1"/>
        <end position="25"/>
    </location>
</feature>
<evidence type="ECO:0000256" key="1">
    <source>
        <dbReference type="SAM" id="Phobius"/>
    </source>
</evidence>
<reference evidence="3 4" key="1">
    <citation type="submission" date="2013-03" db="EMBL/GenBank/DDBJ databases">
        <title>The Genome Sequence of Capronia coronata CBS 617.96.</title>
        <authorList>
            <consortium name="The Broad Institute Genomics Platform"/>
            <person name="Cuomo C."/>
            <person name="de Hoog S."/>
            <person name="Gorbushina A."/>
            <person name="Walker B."/>
            <person name="Young S.K."/>
            <person name="Zeng Q."/>
            <person name="Gargeya S."/>
            <person name="Fitzgerald M."/>
            <person name="Haas B."/>
            <person name="Abouelleil A."/>
            <person name="Allen A.W."/>
            <person name="Alvarado L."/>
            <person name="Arachchi H.M."/>
            <person name="Berlin A.M."/>
            <person name="Chapman S.B."/>
            <person name="Gainer-Dewar J."/>
            <person name="Goldberg J."/>
            <person name="Griggs A."/>
            <person name="Gujja S."/>
            <person name="Hansen M."/>
            <person name="Howarth C."/>
            <person name="Imamovic A."/>
            <person name="Ireland A."/>
            <person name="Larimer J."/>
            <person name="McCowan C."/>
            <person name="Murphy C."/>
            <person name="Pearson M."/>
            <person name="Poon T.W."/>
            <person name="Priest M."/>
            <person name="Roberts A."/>
            <person name="Saif S."/>
            <person name="Shea T."/>
            <person name="Sisk P."/>
            <person name="Sykes S."/>
            <person name="Wortman J."/>
            <person name="Nusbaum C."/>
            <person name="Birren B."/>
        </authorList>
    </citation>
    <scope>NUCLEOTIDE SEQUENCE [LARGE SCALE GENOMIC DNA]</scope>
    <source>
        <strain evidence="3 4">CBS 617.96</strain>
    </source>
</reference>
<keyword evidence="2" id="KW-0732">Signal</keyword>
<keyword evidence="1" id="KW-0472">Membrane</keyword>
<dbReference type="eggNOG" id="ENOG502SK6S">
    <property type="taxonomic scope" value="Eukaryota"/>
</dbReference>
<evidence type="ECO:0000313" key="3">
    <source>
        <dbReference type="EMBL" id="EXJ86251.1"/>
    </source>
</evidence>
<dbReference type="EMBL" id="AMWN01000005">
    <property type="protein sequence ID" value="EXJ86251.1"/>
    <property type="molecule type" value="Genomic_DNA"/>
</dbReference>
<name>W9YAF4_9EURO</name>
<feature type="chain" id="PRO_5004935008" evidence="2">
    <location>
        <begin position="26"/>
        <end position="355"/>
    </location>
</feature>